<name>A0ABW2UYZ5_9BACI</name>
<dbReference type="Proteomes" id="UP001596620">
    <property type="component" value="Unassembled WGS sequence"/>
</dbReference>
<organism evidence="1 2">
    <name type="scientific">Lentibacillus kimchii</name>
    <dbReference type="NCBI Taxonomy" id="1542911"/>
    <lineage>
        <taxon>Bacteria</taxon>
        <taxon>Bacillati</taxon>
        <taxon>Bacillota</taxon>
        <taxon>Bacilli</taxon>
        <taxon>Bacillales</taxon>
        <taxon>Bacillaceae</taxon>
        <taxon>Lentibacillus</taxon>
    </lineage>
</organism>
<comment type="caution">
    <text evidence="1">The sequence shown here is derived from an EMBL/GenBank/DDBJ whole genome shotgun (WGS) entry which is preliminary data.</text>
</comment>
<protein>
    <submittedName>
        <fullName evidence="1">Uncharacterized protein</fullName>
    </submittedName>
</protein>
<reference evidence="2" key="1">
    <citation type="journal article" date="2019" name="Int. J. Syst. Evol. Microbiol.">
        <title>The Global Catalogue of Microorganisms (GCM) 10K type strain sequencing project: providing services to taxonomists for standard genome sequencing and annotation.</title>
        <authorList>
            <consortium name="The Broad Institute Genomics Platform"/>
            <consortium name="The Broad Institute Genome Sequencing Center for Infectious Disease"/>
            <person name="Wu L."/>
            <person name="Ma J."/>
        </authorList>
    </citation>
    <scope>NUCLEOTIDE SEQUENCE [LARGE SCALE GENOMIC DNA]</scope>
    <source>
        <strain evidence="2">JCM 30234</strain>
    </source>
</reference>
<gene>
    <name evidence="1" type="ORF">ACFQU8_08305</name>
</gene>
<dbReference type="RefSeq" id="WP_382358757.1">
    <property type="nucleotide sequence ID" value="NZ_JBHTGR010000017.1"/>
</dbReference>
<evidence type="ECO:0000313" key="2">
    <source>
        <dbReference type="Proteomes" id="UP001596620"/>
    </source>
</evidence>
<keyword evidence="2" id="KW-1185">Reference proteome</keyword>
<dbReference type="EMBL" id="JBHTGR010000017">
    <property type="protein sequence ID" value="MFC7747238.1"/>
    <property type="molecule type" value="Genomic_DNA"/>
</dbReference>
<evidence type="ECO:0000313" key="1">
    <source>
        <dbReference type="EMBL" id="MFC7747238.1"/>
    </source>
</evidence>
<accession>A0ABW2UYZ5</accession>
<sequence>MALSRCDWTKKGNTELDQQSKLKTSRVTWNDRRRLLREQHES</sequence>
<proteinExistence type="predicted"/>